<dbReference type="GO" id="GO:0004803">
    <property type="term" value="F:transposase activity"/>
    <property type="evidence" value="ECO:0007669"/>
    <property type="project" value="InterPro"/>
</dbReference>
<reference evidence="2" key="1">
    <citation type="submission" date="2017-04" db="EMBL/GenBank/DDBJ databases">
        <title>Unexpected and diverse lifestyles within the genus Limnohabitans.</title>
        <authorList>
            <person name="Kasalicky V."/>
            <person name="Mehrshad M."/>
            <person name="Andrei S.-A."/>
            <person name="Salcher M."/>
            <person name="Kratochvilova H."/>
            <person name="Simek K."/>
            <person name="Ghai R."/>
        </authorList>
    </citation>
    <scope>NUCLEOTIDE SEQUENCE [LARGE SCALE GENOMIC DNA]</scope>
    <source>
        <strain evidence="2">II-D5</strain>
    </source>
</reference>
<sequence length="147" mass="16667">MVHRPHSSHLRTGRHSQAGGIYLVTAVTADRRPVFDDFHAARQLIQILHHHEFASRANTLAYVVMPDHLHWLFQLGEVESLSACVQRIKSMATKAIGPDLWQKGFHDHAIRCEEDLPAIARYIVANPVRAGLVSRVGVYPHWDAIWV</sequence>
<keyword evidence="3" id="KW-1185">Reference proteome</keyword>
<organism evidence="2 3">
    <name type="scientific">Limnohabitans planktonicus II-D5</name>
    <dbReference type="NCBI Taxonomy" id="1293045"/>
    <lineage>
        <taxon>Bacteria</taxon>
        <taxon>Pseudomonadati</taxon>
        <taxon>Pseudomonadota</taxon>
        <taxon>Betaproteobacteria</taxon>
        <taxon>Burkholderiales</taxon>
        <taxon>Comamonadaceae</taxon>
        <taxon>Limnohabitans</taxon>
    </lineage>
</organism>
<dbReference type="OrthoDB" id="9814067at2"/>
<dbReference type="PANTHER" id="PTHR36966:SF1">
    <property type="entry name" value="REP-ASSOCIATED TYROSINE TRANSPOSASE"/>
    <property type="match status" value="1"/>
</dbReference>
<dbReference type="InterPro" id="IPR036515">
    <property type="entry name" value="Transposase_17_sf"/>
</dbReference>
<evidence type="ECO:0000313" key="2">
    <source>
        <dbReference type="EMBL" id="PVE41721.1"/>
    </source>
</evidence>
<dbReference type="InterPro" id="IPR002686">
    <property type="entry name" value="Transposase_17"/>
</dbReference>
<proteinExistence type="predicted"/>
<evidence type="ECO:0000313" key="3">
    <source>
        <dbReference type="Proteomes" id="UP000037507"/>
    </source>
</evidence>
<evidence type="ECO:0000259" key="1">
    <source>
        <dbReference type="SMART" id="SM01321"/>
    </source>
</evidence>
<gene>
    <name evidence="2" type="ORF">H663_016025</name>
</gene>
<accession>A0A2T7UAT1</accession>
<dbReference type="Proteomes" id="UP000037507">
    <property type="component" value="Unassembled WGS sequence"/>
</dbReference>
<dbReference type="Gene3D" id="3.30.70.1290">
    <property type="entry name" value="Transposase IS200-like"/>
    <property type="match status" value="1"/>
</dbReference>
<dbReference type="InterPro" id="IPR052715">
    <property type="entry name" value="RAYT_transposase"/>
</dbReference>
<dbReference type="GO" id="GO:0006313">
    <property type="term" value="P:DNA transposition"/>
    <property type="evidence" value="ECO:0007669"/>
    <property type="project" value="InterPro"/>
</dbReference>
<dbReference type="GO" id="GO:0043565">
    <property type="term" value="F:sequence-specific DNA binding"/>
    <property type="evidence" value="ECO:0007669"/>
    <property type="project" value="TreeGrafter"/>
</dbReference>
<comment type="caution">
    <text evidence="2">The sequence shown here is derived from an EMBL/GenBank/DDBJ whole genome shotgun (WGS) entry which is preliminary data.</text>
</comment>
<dbReference type="SUPFAM" id="SSF143422">
    <property type="entry name" value="Transposase IS200-like"/>
    <property type="match status" value="1"/>
</dbReference>
<name>A0A2T7UAT1_9BURK</name>
<dbReference type="RefSeq" id="WP_053173519.1">
    <property type="nucleotide sequence ID" value="NZ_LFYT02000025.1"/>
</dbReference>
<dbReference type="NCBIfam" id="NF047646">
    <property type="entry name" value="REP_Tyr_transpos"/>
    <property type="match status" value="1"/>
</dbReference>
<dbReference type="SMART" id="SM01321">
    <property type="entry name" value="Y1_Tnp"/>
    <property type="match status" value="1"/>
</dbReference>
<protein>
    <submittedName>
        <fullName evidence="2">Transposase</fullName>
    </submittedName>
</protein>
<dbReference type="EMBL" id="LFYT02000025">
    <property type="protein sequence ID" value="PVE41721.1"/>
    <property type="molecule type" value="Genomic_DNA"/>
</dbReference>
<dbReference type="AlphaFoldDB" id="A0A2T7UAT1"/>
<dbReference type="Pfam" id="PF01797">
    <property type="entry name" value="Y1_Tnp"/>
    <property type="match status" value="1"/>
</dbReference>
<feature type="domain" description="Transposase IS200-like" evidence="1">
    <location>
        <begin position="17"/>
        <end position="126"/>
    </location>
</feature>
<dbReference type="PANTHER" id="PTHR36966">
    <property type="entry name" value="REP-ASSOCIATED TYROSINE TRANSPOSASE"/>
    <property type="match status" value="1"/>
</dbReference>